<dbReference type="Pfam" id="PF12697">
    <property type="entry name" value="Abhydrolase_6"/>
    <property type="match status" value="1"/>
</dbReference>
<name>A0A6A1WRE3_9ROSI</name>
<dbReference type="FunFam" id="3.40.50.1820:FF:000270">
    <property type="entry name" value="Alpha/beta-Hydrolases superfamily protein"/>
    <property type="match status" value="1"/>
</dbReference>
<dbReference type="OrthoDB" id="294702at2759"/>
<sequence length="399" mass="45090">MRNGGSLSLGGSSPLVLSNPSDCALEKKNWQWSSRKVSAAQARAQTRKNKAKPTSFQLPSAMIGPIAVAFAVGLLGWAYQAMKPPAPKICGSPNGPSITSTRVKLSDGRHLAYRESGVPKEEAKYKIIVIHGYDSSKDLDLPFPQELIEELRIYFLFFDRAGYGESDPYPSRSVKSEAFDIQELADLLQIGSKFYVIGISMGAYPVWSCLKYIPHRLSGASLVVPFVHYWWPGFPANLSRTALGKLPSSFQWSFRIAHYAPWLFYWWMTQTWFPSLATDAAAMFNNHDWEILKRLSEAPSVGQEKIKQQGVYESLHRDILVGYSNWEFDPTNITNPFPENEGSVHIWQAYEDKAIPFELHRYLSKKLPWIHYHEVPNGGHLIFFKSDICDAILRALLLG</sequence>
<comment type="caution">
    <text evidence="3">The sequence shown here is derived from an EMBL/GenBank/DDBJ whole genome shotgun (WGS) entry which is preliminary data.</text>
</comment>
<feature type="domain" description="AB hydrolase-1" evidence="2">
    <location>
        <begin position="127"/>
        <end position="384"/>
    </location>
</feature>
<dbReference type="PANTHER" id="PTHR45763:SF21">
    <property type="entry name" value="ALPHA_BETA-HYDROLASES SUPERFAMILY PROTEIN"/>
    <property type="match status" value="1"/>
</dbReference>
<proteinExistence type="predicted"/>
<evidence type="ECO:0000313" key="3">
    <source>
        <dbReference type="EMBL" id="KAB1227216.1"/>
    </source>
</evidence>
<reference evidence="3 4" key="1">
    <citation type="journal article" date="2019" name="Plant Biotechnol. J.">
        <title>The red bayberry genome and genetic basis of sex determination.</title>
        <authorList>
            <person name="Jia H.M."/>
            <person name="Jia H.J."/>
            <person name="Cai Q.L."/>
            <person name="Wang Y."/>
            <person name="Zhao H.B."/>
            <person name="Yang W.F."/>
            <person name="Wang G.Y."/>
            <person name="Li Y.H."/>
            <person name="Zhan D.L."/>
            <person name="Shen Y.T."/>
            <person name="Niu Q.F."/>
            <person name="Chang L."/>
            <person name="Qiu J."/>
            <person name="Zhao L."/>
            <person name="Xie H.B."/>
            <person name="Fu W.Y."/>
            <person name="Jin J."/>
            <person name="Li X.W."/>
            <person name="Jiao Y."/>
            <person name="Zhou C.C."/>
            <person name="Tu T."/>
            <person name="Chai C.Y."/>
            <person name="Gao J.L."/>
            <person name="Fan L.J."/>
            <person name="van de Weg E."/>
            <person name="Wang J.Y."/>
            <person name="Gao Z.S."/>
        </authorList>
    </citation>
    <scope>NUCLEOTIDE SEQUENCE [LARGE SCALE GENOMIC DNA]</scope>
    <source>
        <tissue evidence="3">Leaves</tissue>
    </source>
</reference>
<accession>A0A6A1WRE3</accession>
<dbReference type="InterPro" id="IPR029058">
    <property type="entry name" value="AB_hydrolase_fold"/>
</dbReference>
<dbReference type="PANTHER" id="PTHR45763">
    <property type="entry name" value="HYDROLASE, ALPHA/BETA FOLD FAMILY PROTEIN, EXPRESSED-RELATED"/>
    <property type="match status" value="1"/>
</dbReference>
<keyword evidence="1" id="KW-0472">Membrane</keyword>
<keyword evidence="1" id="KW-1133">Transmembrane helix</keyword>
<evidence type="ECO:0000259" key="2">
    <source>
        <dbReference type="Pfam" id="PF12697"/>
    </source>
</evidence>
<feature type="transmembrane region" description="Helical" evidence="1">
    <location>
        <begin position="56"/>
        <end position="79"/>
    </location>
</feature>
<keyword evidence="1" id="KW-0812">Transmembrane</keyword>
<dbReference type="InterPro" id="IPR000073">
    <property type="entry name" value="AB_hydrolase_1"/>
</dbReference>
<evidence type="ECO:0000256" key="1">
    <source>
        <dbReference type="SAM" id="Phobius"/>
    </source>
</evidence>
<keyword evidence="4" id="KW-1185">Reference proteome</keyword>
<dbReference type="Proteomes" id="UP000516437">
    <property type="component" value="Chromosome 1"/>
</dbReference>
<dbReference type="AlphaFoldDB" id="A0A6A1WRE3"/>
<dbReference type="SUPFAM" id="SSF53474">
    <property type="entry name" value="alpha/beta-Hydrolases"/>
    <property type="match status" value="1"/>
</dbReference>
<organism evidence="3 4">
    <name type="scientific">Morella rubra</name>
    <name type="common">Chinese bayberry</name>
    <dbReference type="NCBI Taxonomy" id="262757"/>
    <lineage>
        <taxon>Eukaryota</taxon>
        <taxon>Viridiplantae</taxon>
        <taxon>Streptophyta</taxon>
        <taxon>Embryophyta</taxon>
        <taxon>Tracheophyta</taxon>
        <taxon>Spermatophyta</taxon>
        <taxon>Magnoliopsida</taxon>
        <taxon>eudicotyledons</taxon>
        <taxon>Gunneridae</taxon>
        <taxon>Pentapetalae</taxon>
        <taxon>rosids</taxon>
        <taxon>fabids</taxon>
        <taxon>Fagales</taxon>
        <taxon>Myricaceae</taxon>
        <taxon>Morella</taxon>
    </lineage>
</organism>
<protein>
    <recommendedName>
        <fullName evidence="2">AB hydrolase-1 domain-containing protein</fullName>
    </recommendedName>
</protein>
<evidence type="ECO:0000313" key="4">
    <source>
        <dbReference type="Proteomes" id="UP000516437"/>
    </source>
</evidence>
<gene>
    <name evidence="3" type="ORF">CJ030_MR1G022636</name>
</gene>
<dbReference type="EMBL" id="RXIC02000019">
    <property type="protein sequence ID" value="KAB1227216.1"/>
    <property type="molecule type" value="Genomic_DNA"/>
</dbReference>
<dbReference type="Gene3D" id="3.40.50.1820">
    <property type="entry name" value="alpha/beta hydrolase"/>
    <property type="match status" value="1"/>
</dbReference>